<name>A0A7G9RNT7_9BURK</name>
<keyword evidence="2 4" id="KW-0378">Hydrolase</keyword>
<evidence type="ECO:0000256" key="2">
    <source>
        <dbReference type="ARBA" id="ARBA00022801"/>
    </source>
</evidence>
<dbReference type="InterPro" id="IPR013094">
    <property type="entry name" value="AB_hydrolase_3"/>
</dbReference>
<dbReference type="RefSeq" id="WP_187597527.1">
    <property type="nucleotide sequence ID" value="NZ_CP060714.1"/>
</dbReference>
<keyword evidence="5" id="KW-1185">Reference proteome</keyword>
<dbReference type="AlphaFoldDB" id="A0A7G9RNT7"/>
<dbReference type="Pfam" id="PF07859">
    <property type="entry name" value="Abhydrolase_3"/>
    <property type="match status" value="1"/>
</dbReference>
<accession>A0A7G9RNT7</accession>
<evidence type="ECO:0000259" key="3">
    <source>
        <dbReference type="Pfam" id="PF07859"/>
    </source>
</evidence>
<dbReference type="SUPFAM" id="SSF53474">
    <property type="entry name" value="alpha/beta-Hydrolases"/>
    <property type="match status" value="1"/>
</dbReference>
<dbReference type="Proteomes" id="UP000515811">
    <property type="component" value="Chromosome"/>
</dbReference>
<evidence type="ECO:0000313" key="4">
    <source>
        <dbReference type="EMBL" id="QNN57262.1"/>
    </source>
</evidence>
<dbReference type="InterPro" id="IPR029058">
    <property type="entry name" value="AB_hydrolase_fold"/>
</dbReference>
<dbReference type="Gene3D" id="3.40.50.1820">
    <property type="entry name" value="alpha/beta hydrolase"/>
    <property type="match status" value="1"/>
</dbReference>
<dbReference type="PROSITE" id="PS01173">
    <property type="entry name" value="LIPASE_GDXG_HIS"/>
    <property type="match status" value="1"/>
</dbReference>
<dbReference type="KEGG" id="drg:H9K76_22880"/>
<dbReference type="EMBL" id="CP060714">
    <property type="protein sequence ID" value="QNN57262.1"/>
    <property type="molecule type" value="Genomic_DNA"/>
</dbReference>
<organism evidence="4 5">
    <name type="scientific">Diaphorobacter ruginosibacter</name>
    <dbReference type="NCBI Taxonomy" id="1715720"/>
    <lineage>
        <taxon>Bacteria</taxon>
        <taxon>Pseudomonadati</taxon>
        <taxon>Pseudomonadota</taxon>
        <taxon>Betaproteobacteria</taxon>
        <taxon>Burkholderiales</taxon>
        <taxon>Comamonadaceae</taxon>
        <taxon>Diaphorobacter</taxon>
    </lineage>
</organism>
<sequence length="311" mass="34054">MSHSSQPFGSLDADQQALLDEAGAIWASNINAHRDLVVKTYSPLVLRTDNGGIEVERDIRYGEAERQRLDVYSRAEWRGPQAAPRDVLMFFHGGAFIRGNKSANGAIYDNVTYWFAHRGCVAVNVEYRLAGDAPYPGGADDVIAAVRWVQRHIAAHGGNPARIFLMGHSAGGSHVASALFDPAVSDRLSEQDIRGAMLISARLTADVLPDNPNANGVRAYFGDDESLYVQRSPSTHVGCSNVPVLVAVAEHENTHLDRYGREFFEAAQRPPRDALSRFVALPRHNHTSIVAHFNSGEETLGPELIAFMRDA</sequence>
<evidence type="ECO:0000256" key="1">
    <source>
        <dbReference type="ARBA" id="ARBA00010515"/>
    </source>
</evidence>
<dbReference type="InterPro" id="IPR002168">
    <property type="entry name" value="Lipase_GDXG_HIS_AS"/>
</dbReference>
<evidence type="ECO:0000313" key="5">
    <source>
        <dbReference type="Proteomes" id="UP000515811"/>
    </source>
</evidence>
<proteinExistence type="inferred from homology"/>
<dbReference type="GO" id="GO:0016787">
    <property type="term" value="F:hydrolase activity"/>
    <property type="evidence" value="ECO:0007669"/>
    <property type="project" value="UniProtKB-KW"/>
</dbReference>
<dbReference type="PANTHER" id="PTHR48081">
    <property type="entry name" value="AB HYDROLASE SUPERFAMILY PROTEIN C4A8.06C"/>
    <property type="match status" value="1"/>
</dbReference>
<gene>
    <name evidence="4" type="ORF">H9K76_22880</name>
</gene>
<reference evidence="4 5" key="1">
    <citation type="submission" date="2020-08" db="EMBL/GenBank/DDBJ databases">
        <title>Genome sequence of Diaphorobacter ruginosibacter DSM 27467T.</title>
        <authorList>
            <person name="Hyun D.-W."/>
            <person name="Bae J.-W."/>
        </authorList>
    </citation>
    <scope>NUCLEOTIDE SEQUENCE [LARGE SCALE GENOMIC DNA]</scope>
    <source>
        <strain evidence="4 5">DSM 27467</strain>
    </source>
</reference>
<protein>
    <submittedName>
        <fullName evidence="4">Alpha/beta hydrolase fold domain-containing protein</fullName>
    </submittedName>
</protein>
<comment type="similarity">
    <text evidence="1">Belongs to the 'GDXG' lipolytic enzyme family.</text>
</comment>
<feature type="domain" description="Alpha/beta hydrolase fold-3" evidence="3">
    <location>
        <begin position="88"/>
        <end position="214"/>
    </location>
</feature>
<dbReference type="InterPro" id="IPR050300">
    <property type="entry name" value="GDXG_lipolytic_enzyme"/>
</dbReference>